<dbReference type="InterPro" id="IPR036071">
    <property type="entry name" value="AMMECR1_dom_sf"/>
</dbReference>
<dbReference type="RefSeq" id="WP_230740269.1">
    <property type="nucleotide sequence ID" value="NZ_JAJNDB010000010.1"/>
</dbReference>
<dbReference type="SUPFAM" id="SSF53271">
    <property type="entry name" value="PRTase-like"/>
    <property type="match status" value="1"/>
</dbReference>
<sequence>MATSAEVGTTGFTAQDRERLRERLCREGFLRQEQGVHLSGADGSPRAWMLYTWAVSATGSGARLIARALLDQMADFGASQLAAFGLTAAPLVSACVVLDDRYTALAVRAAAKGHGPGWRVDGDRGPDVAGRRVVVVDDSLSSGRAFLTAATILEAEGFEVEGLVALVEFPGRGGRERLEGLGYRVRTVFDVWTDLHAPGPPAVAPADAVAVTWSDVRTPDGLRPAEVARAVLEHLVATGETPLPPAELAAPVDGRGGVFVSLRRRDDDRRLARGGFWHFDATDADPTRDLVLAATATANRLGAALTAELLETVKIAVSFLGPLELTTPAELDFDRYGVVVRSRVWSAKVGGALPNTQYFTSTFEQYLHARWTNARIDEIEPHDVFRHTVVKDVEPGETWLPYGTAPTETWPEDLDLGARLTGRVRQALHGESAGTSLDDDLVPTRVEAVAVTLYAPSPPHAVVGHGLGRPAEVGSFDAAAAAAAENARATTDLADATACVSVLHHPETLVATDAPWAMRRGRDAVEAREGDRQGLLTEYAVAHHELSARETGERLTRMTGTTAPTWTTYQSATWLDRPGDDVRRLTFGAVDRPGHRLTAPDVELLATHLRRRADADGWPSYAYDPRTGRDQRSGTAARCVHGLRVLLDAGARLGREDWLADARRGLQHARRHLDLDGQLRIPRHEPSGMASACLLAGVEPHDDRSWADELARHVAGWVRDDGSVREPGVVPTRSEPDYLPGAAVVGLARYHRAGGKVDVDADRVLAFYRRRFRCLRPWSLASWHAQGWAEWHRSGAPGGRDAPAFVFELADRMVGEQLRADGSYLVDLGSHAPTVLTGFVAEGVGAAWRLAEDLGERERARRYADSHRAAMGFLDRLLIRREDTFWTAEPERALGGVRAALATADLRVDYTGHTLSALLHAT</sequence>
<dbReference type="Pfam" id="PF01871">
    <property type="entry name" value="AMMECR1"/>
    <property type="match status" value="1"/>
</dbReference>
<proteinExistence type="predicted"/>
<reference evidence="2 3" key="1">
    <citation type="submission" date="2021-11" db="EMBL/GenBank/DDBJ databases">
        <title>Draft genome sequence of Actinomycetospora sp. SF1 isolated from the rhizosphere soil.</title>
        <authorList>
            <person name="Duangmal K."/>
            <person name="Chantavorakit T."/>
        </authorList>
    </citation>
    <scope>NUCLEOTIDE SEQUENCE [LARGE SCALE GENOMIC DNA]</scope>
    <source>
        <strain evidence="2 3">TBRC 5722</strain>
    </source>
</reference>
<accession>A0ABS8PHX2</accession>
<gene>
    <name evidence="2" type="ORF">LQ327_31315</name>
</gene>
<dbReference type="InterPro" id="IPR000836">
    <property type="entry name" value="PRTase_dom"/>
</dbReference>
<evidence type="ECO:0000259" key="1">
    <source>
        <dbReference type="Pfam" id="PF01871"/>
    </source>
</evidence>
<dbReference type="Gene3D" id="3.40.50.2020">
    <property type="match status" value="1"/>
</dbReference>
<comment type="caution">
    <text evidence="2">The sequence shown here is derived from an EMBL/GenBank/DDBJ whole genome shotgun (WGS) entry which is preliminary data.</text>
</comment>
<dbReference type="InterPro" id="IPR027485">
    <property type="entry name" value="AMMECR1_N"/>
</dbReference>
<dbReference type="CDD" id="cd06223">
    <property type="entry name" value="PRTases_typeI"/>
    <property type="match status" value="1"/>
</dbReference>
<name>A0ABS8PHX2_9PSEU</name>
<protein>
    <recommendedName>
        <fullName evidence="1">AMMECR1 domain-containing protein</fullName>
    </recommendedName>
</protein>
<organism evidence="2 3">
    <name type="scientific">Actinomycetospora endophytica</name>
    <dbReference type="NCBI Taxonomy" id="2291215"/>
    <lineage>
        <taxon>Bacteria</taxon>
        <taxon>Bacillati</taxon>
        <taxon>Actinomycetota</taxon>
        <taxon>Actinomycetes</taxon>
        <taxon>Pseudonocardiales</taxon>
        <taxon>Pseudonocardiaceae</taxon>
        <taxon>Actinomycetospora</taxon>
    </lineage>
</organism>
<evidence type="ECO:0000313" key="2">
    <source>
        <dbReference type="EMBL" id="MCD2197868.1"/>
    </source>
</evidence>
<dbReference type="Gene3D" id="3.30.700.20">
    <property type="entry name" value="Hypothetical protein ph0010, domain 1"/>
    <property type="match status" value="1"/>
</dbReference>
<dbReference type="Proteomes" id="UP001199469">
    <property type="component" value="Unassembled WGS sequence"/>
</dbReference>
<dbReference type="EMBL" id="JAJNDB010000010">
    <property type="protein sequence ID" value="MCD2197868.1"/>
    <property type="molecule type" value="Genomic_DNA"/>
</dbReference>
<feature type="domain" description="AMMECR1" evidence="1">
    <location>
        <begin position="226"/>
        <end position="368"/>
    </location>
</feature>
<dbReference type="SUPFAM" id="SSF143447">
    <property type="entry name" value="AMMECR1-like"/>
    <property type="match status" value="1"/>
</dbReference>
<keyword evidence="3" id="KW-1185">Reference proteome</keyword>
<dbReference type="InterPro" id="IPR029057">
    <property type="entry name" value="PRTase-like"/>
</dbReference>
<evidence type="ECO:0000313" key="3">
    <source>
        <dbReference type="Proteomes" id="UP001199469"/>
    </source>
</evidence>
<dbReference type="InterPro" id="IPR002733">
    <property type="entry name" value="AMMECR1_domain"/>
</dbReference>